<dbReference type="RefSeq" id="WP_321395804.1">
    <property type="nucleotide sequence ID" value="NZ_CP139487.1"/>
</dbReference>
<dbReference type="SMART" id="SM00028">
    <property type="entry name" value="TPR"/>
    <property type="match status" value="4"/>
</dbReference>
<dbReference type="SUPFAM" id="SSF48452">
    <property type="entry name" value="TPR-like"/>
    <property type="match status" value="1"/>
</dbReference>
<keyword evidence="3" id="KW-1185">Reference proteome</keyword>
<protein>
    <submittedName>
        <fullName evidence="2">Tetratricopeptide repeat protein</fullName>
    </submittedName>
</protein>
<proteinExistence type="predicted"/>
<keyword evidence="1" id="KW-0802">TPR repeat</keyword>
<dbReference type="Pfam" id="PF13432">
    <property type="entry name" value="TPR_16"/>
    <property type="match status" value="2"/>
</dbReference>
<name>A0AAX4HQB8_9BACT</name>
<gene>
    <name evidence="2" type="ORF">SOO65_01445</name>
</gene>
<dbReference type="EMBL" id="CP139487">
    <property type="protein sequence ID" value="WPU65405.1"/>
    <property type="molecule type" value="Genomic_DNA"/>
</dbReference>
<dbReference type="AlphaFoldDB" id="A0AAX4HQB8"/>
<evidence type="ECO:0000313" key="3">
    <source>
        <dbReference type="Proteomes" id="UP001324634"/>
    </source>
</evidence>
<dbReference type="PROSITE" id="PS51257">
    <property type="entry name" value="PROKAR_LIPOPROTEIN"/>
    <property type="match status" value="1"/>
</dbReference>
<dbReference type="InterPro" id="IPR011990">
    <property type="entry name" value="TPR-like_helical_dom_sf"/>
</dbReference>
<evidence type="ECO:0000256" key="1">
    <source>
        <dbReference type="PROSITE-ProRule" id="PRU00339"/>
    </source>
</evidence>
<dbReference type="KEGG" id="psti:SOO65_01445"/>
<dbReference type="PROSITE" id="PS50005">
    <property type="entry name" value="TPR"/>
    <property type="match status" value="1"/>
</dbReference>
<sequence length="268" mass="32391">MVKQLRHLYNNLLILLFILGLSSCDFTPGLNRDILNAQEYVDNQDFAKAVELYERVLKKNPSKVIKTKINYQLADIYYLYLNEQVKALNYYQYIVDNEENPLFQVKAMEKIADINFTFSKNYTEAIRVYKILMNFKPRFKQYDYYFLRVGESYFEMGKYDKAREIFTQILSQPANPYYVEAYNQLGLIEFYNKNWDKAVEYWMEYLKRERRRDQIINVKFLIANAYESNEKLKEAYNIYYSLLPVYPNPDVLRARLKSVYARRVARKR</sequence>
<reference evidence="2 3" key="1">
    <citation type="submission" date="2023-11" db="EMBL/GenBank/DDBJ databases">
        <title>Peredibacter starrii A3.12.</title>
        <authorList>
            <person name="Mitchell R.J."/>
        </authorList>
    </citation>
    <scope>NUCLEOTIDE SEQUENCE [LARGE SCALE GENOMIC DNA]</scope>
    <source>
        <strain evidence="2 3">A3.12</strain>
    </source>
</reference>
<dbReference type="Gene3D" id="1.25.40.10">
    <property type="entry name" value="Tetratricopeptide repeat domain"/>
    <property type="match status" value="3"/>
</dbReference>
<evidence type="ECO:0000313" key="2">
    <source>
        <dbReference type="EMBL" id="WPU65405.1"/>
    </source>
</evidence>
<dbReference type="Proteomes" id="UP001324634">
    <property type="component" value="Chromosome"/>
</dbReference>
<dbReference type="InterPro" id="IPR019734">
    <property type="entry name" value="TPR_rpt"/>
</dbReference>
<feature type="repeat" description="TPR" evidence="1">
    <location>
        <begin position="143"/>
        <end position="176"/>
    </location>
</feature>
<organism evidence="2 3">
    <name type="scientific">Peredibacter starrii</name>
    <dbReference type="NCBI Taxonomy" id="28202"/>
    <lineage>
        <taxon>Bacteria</taxon>
        <taxon>Pseudomonadati</taxon>
        <taxon>Bdellovibrionota</taxon>
        <taxon>Bacteriovoracia</taxon>
        <taxon>Bacteriovoracales</taxon>
        <taxon>Bacteriovoracaceae</taxon>
        <taxon>Peredibacter</taxon>
    </lineage>
</organism>
<accession>A0AAX4HQB8</accession>